<organism evidence="8 9">
    <name type="scientific">Aquipuribacter hungaricus</name>
    <dbReference type="NCBI Taxonomy" id="545624"/>
    <lineage>
        <taxon>Bacteria</taxon>
        <taxon>Bacillati</taxon>
        <taxon>Actinomycetota</taxon>
        <taxon>Actinomycetes</taxon>
        <taxon>Micrococcales</taxon>
        <taxon>Intrasporangiaceae</taxon>
        <taxon>Aquipuribacter</taxon>
    </lineage>
</organism>
<dbReference type="InterPro" id="IPR017853">
    <property type="entry name" value="GH"/>
</dbReference>
<dbReference type="SUPFAM" id="SSF49303">
    <property type="entry name" value="beta-Galactosidase/glucuronidase domain"/>
    <property type="match status" value="1"/>
</dbReference>
<dbReference type="GO" id="GO:0016787">
    <property type="term" value="F:hydrolase activity"/>
    <property type="evidence" value="ECO:0007669"/>
    <property type="project" value="UniProtKB-KW"/>
</dbReference>
<dbReference type="InterPro" id="IPR051913">
    <property type="entry name" value="GH2_Domain-Containing"/>
</dbReference>
<comment type="caution">
    <text evidence="8">The sequence shown here is derived from an EMBL/GenBank/DDBJ whole genome shotgun (WGS) entry which is preliminary data.</text>
</comment>
<dbReference type="InterPro" id="IPR036156">
    <property type="entry name" value="Beta-gal/glucu_dom_sf"/>
</dbReference>
<dbReference type="Gene3D" id="2.60.40.10">
    <property type="entry name" value="Immunoglobulins"/>
    <property type="match status" value="1"/>
</dbReference>
<evidence type="ECO:0000313" key="8">
    <source>
        <dbReference type="EMBL" id="MFC3687304.1"/>
    </source>
</evidence>
<dbReference type="Pfam" id="PF00703">
    <property type="entry name" value="Glyco_hydro_2"/>
    <property type="match status" value="1"/>
</dbReference>
<feature type="compositionally biased region" description="Low complexity" evidence="4">
    <location>
        <begin position="41"/>
        <end position="54"/>
    </location>
</feature>
<dbReference type="InterPro" id="IPR006103">
    <property type="entry name" value="Glyco_hydro_2_cat"/>
</dbReference>
<feature type="compositionally biased region" description="Polar residues" evidence="4">
    <location>
        <begin position="1"/>
        <end position="15"/>
    </location>
</feature>
<dbReference type="InterPro" id="IPR013783">
    <property type="entry name" value="Ig-like_fold"/>
</dbReference>
<evidence type="ECO:0000259" key="6">
    <source>
        <dbReference type="Pfam" id="PF02836"/>
    </source>
</evidence>
<reference evidence="9" key="1">
    <citation type="journal article" date="2019" name="Int. J. Syst. Evol. Microbiol.">
        <title>The Global Catalogue of Microorganisms (GCM) 10K type strain sequencing project: providing services to taxonomists for standard genome sequencing and annotation.</title>
        <authorList>
            <consortium name="The Broad Institute Genomics Platform"/>
            <consortium name="The Broad Institute Genome Sequencing Center for Infectious Disease"/>
            <person name="Wu L."/>
            <person name="Ma J."/>
        </authorList>
    </citation>
    <scope>NUCLEOTIDE SEQUENCE [LARGE SCALE GENOMIC DNA]</scope>
    <source>
        <strain evidence="9">NCAIM B.02333</strain>
    </source>
</reference>
<sequence>MSRTTQEGPTMTTHATPPILHGGQDVPAPGTGALRPSDHVPAAGGRPGGAAAAGTEPRTNHTERAGQSYPRPDRDRSQRWLSLDGRWSFSSVDGDSSIVVPYAWDSAASGVARTWLEEAVYSRHVVVPAAWAGQRVFLCFGAVHHQAHVFLDDVEVGSHTGGYTPFEIDLSPHLSGSSTTDGARLRVQVSAPADKRTIPHGKQRSIPRDDYDGVSFTPTSGIWQSVWLEARGRTYLDHLAVRGDSLTGFALDGTLAGDAPADAAVLVTVTAGSRHHESVTLTADPSGRVRGHLDLDDPRPWSPDDPHLYTLTCTVLPDGAAPAEASDPPHHLFPDAIGRRVPDEPSAVIPAGAPTAAGTASDQVAYTAGLRRIEAVGEELYLNGQRLYVRGVLDQGYWPETGMTAPDEQALVRDLELAARCGYNLVRKHIKLEDPRWLHHADRLGMLVWAEPPAPSRYTAASAAAFEDQLPPMLTRDGNHPSIIIWGLWNEEWGLDWDIPGSPERAAAAAHAYDTMRALDDTRLVVDNSGWAHVKTDLVDWHYYDEDPAAWATNVEALATGASEQFPVRLAADFVVDKGLYAHTDHPRTGLPVLNSEYGAGFTSLERAWHLRWQTQELRRHDRFAGYVYTELCDVEHEMAGIFDADRRPKDTGGHTPADANATTTLVLDLVPLAAGADVPPAPDGLELGVRVSHHGHQPIEGRVRASWAAAGAPVDRSATTSPWQSLPVTAEPFRLSDAVTVSVPAPPGTGGVGRLHVWLVDDADRPIARTFVDAAPVEPPNRRGATRPTAPPDRLQQLG</sequence>
<evidence type="ECO:0000256" key="2">
    <source>
        <dbReference type="ARBA" id="ARBA00022801"/>
    </source>
</evidence>
<dbReference type="InterPro" id="IPR008979">
    <property type="entry name" value="Galactose-bd-like_sf"/>
</dbReference>
<keyword evidence="2 8" id="KW-0378">Hydrolase</keyword>
<evidence type="ECO:0000256" key="4">
    <source>
        <dbReference type="SAM" id="MobiDB-lite"/>
    </source>
</evidence>
<feature type="domain" description="Glycosyl hydrolases family 2 sugar binding" evidence="7">
    <location>
        <begin position="111"/>
        <end position="177"/>
    </location>
</feature>
<feature type="region of interest" description="Disordered" evidence="4">
    <location>
        <begin position="775"/>
        <end position="800"/>
    </location>
</feature>
<feature type="domain" description="Glycoside hydrolase family 2 catalytic" evidence="6">
    <location>
        <begin position="377"/>
        <end position="540"/>
    </location>
</feature>
<dbReference type="SUPFAM" id="SSF51445">
    <property type="entry name" value="(Trans)glycosidases"/>
    <property type="match status" value="1"/>
</dbReference>
<accession>A0ABV7WD51</accession>
<evidence type="ECO:0000256" key="1">
    <source>
        <dbReference type="ARBA" id="ARBA00007401"/>
    </source>
</evidence>
<dbReference type="InterPro" id="IPR006102">
    <property type="entry name" value="Ig-like_GH2"/>
</dbReference>
<dbReference type="Pfam" id="PF02836">
    <property type="entry name" value="Glyco_hydro_2_C"/>
    <property type="match status" value="1"/>
</dbReference>
<name>A0ABV7WD51_9MICO</name>
<feature type="region of interest" description="Disordered" evidence="4">
    <location>
        <begin position="1"/>
        <end position="77"/>
    </location>
</feature>
<proteinExistence type="inferred from homology"/>
<evidence type="ECO:0000256" key="3">
    <source>
        <dbReference type="ARBA" id="ARBA00023295"/>
    </source>
</evidence>
<dbReference type="PANTHER" id="PTHR42732">
    <property type="entry name" value="BETA-GALACTOSIDASE"/>
    <property type="match status" value="1"/>
</dbReference>
<feature type="domain" description="Glycoside hydrolase family 2 immunoglobulin-like beta-sandwich" evidence="5">
    <location>
        <begin position="281"/>
        <end position="320"/>
    </location>
</feature>
<dbReference type="Gene3D" id="2.60.120.260">
    <property type="entry name" value="Galactose-binding domain-like"/>
    <property type="match status" value="1"/>
</dbReference>
<comment type="similarity">
    <text evidence="1">Belongs to the glycosyl hydrolase 2 family.</text>
</comment>
<dbReference type="Gene3D" id="3.20.20.80">
    <property type="entry name" value="Glycosidases"/>
    <property type="match status" value="1"/>
</dbReference>
<dbReference type="RefSeq" id="WP_340288774.1">
    <property type="nucleotide sequence ID" value="NZ_JBBEOI010000003.1"/>
</dbReference>
<dbReference type="Pfam" id="PF02837">
    <property type="entry name" value="Glyco_hydro_2_N"/>
    <property type="match status" value="1"/>
</dbReference>
<gene>
    <name evidence="8" type="ORF">ACFOLH_03000</name>
</gene>
<dbReference type="SUPFAM" id="SSF49785">
    <property type="entry name" value="Galactose-binding domain-like"/>
    <property type="match status" value="1"/>
</dbReference>
<evidence type="ECO:0000259" key="7">
    <source>
        <dbReference type="Pfam" id="PF02837"/>
    </source>
</evidence>
<dbReference type="Proteomes" id="UP001595685">
    <property type="component" value="Unassembled WGS sequence"/>
</dbReference>
<evidence type="ECO:0000259" key="5">
    <source>
        <dbReference type="Pfam" id="PF00703"/>
    </source>
</evidence>
<dbReference type="InterPro" id="IPR006104">
    <property type="entry name" value="Glyco_hydro_2_N"/>
</dbReference>
<dbReference type="EMBL" id="JBHRWW010000001">
    <property type="protein sequence ID" value="MFC3687304.1"/>
    <property type="molecule type" value="Genomic_DNA"/>
</dbReference>
<dbReference type="PANTHER" id="PTHR42732:SF3">
    <property type="entry name" value="HYDROLASE"/>
    <property type="match status" value="1"/>
</dbReference>
<keyword evidence="3" id="KW-0326">Glycosidase</keyword>
<protein>
    <submittedName>
        <fullName evidence="8">Glycoside hydrolase family 2 protein</fullName>
    </submittedName>
</protein>
<keyword evidence="9" id="KW-1185">Reference proteome</keyword>
<evidence type="ECO:0000313" key="9">
    <source>
        <dbReference type="Proteomes" id="UP001595685"/>
    </source>
</evidence>